<dbReference type="EMBL" id="JAUSVK010000001">
    <property type="protein sequence ID" value="MDQ0391440.1"/>
    <property type="molecule type" value="Genomic_DNA"/>
</dbReference>
<evidence type="ECO:0000256" key="3">
    <source>
        <dbReference type="SAM" id="SignalP"/>
    </source>
</evidence>
<keyword evidence="1 3" id="KW-0732">Signal</keyword>
<dbReference type="PANTHER" id="PTHR33619:SF3">
    <property type="entry name" value="POLYSACCHARIDE EXPORT PROTEIN GFCE-RELATED"/>
    <property type="match status" value="1"/>
</dbReference>
<evidence type="ECO:0000259" key="5">
    <source>
        <dbReference type="Pfam" id="PF10531"/>
    </source>
</evidence>
<reference evidence="7 8" key="1">
    <citation type="submission" date="2023-07" db="EMBL/GenBank/DDBJ databases">
        <title>Genomic Encyclopedia of Type Strains, Phase IV (KMG-IV): sequencing the most valuable type-strain genomes for metagenomic binning, comparative biology and taxonomic classification.</title>
        <authorList>
            <person name="Goeker M."/>
        </authorList>
    </citation>
    <scope>NUCLEOTIDE SEQUENCE [LARGE SCALE GENOMIC DNA]</scope>
    <source>
        <strain evidence="7 8">DSM 5896</strain>
    </source>
</reference>
<feature type="domain" description="Soluble ligand binding" evidence="5">
    <location>
        <begin position="120"/>
        <end position="163"/>
    </location>
</feature>
<dbReference type="Pfam" id="PF02563">
    <property type="entry name" value="Poly_export"/>
    <property type="match status" value="1"/>
</dbReference>
<dbReference type="InterPro" id="IPR019554">
    <property type="entry name" value="Soluble_ligand-bd"/>
</dbReference>
<gene>
    <name evidence="7" type="ORF">J3R73_001232</name>
</gene>
<comment type="caution">
    <text evidence="7">The sequence shown here is derived from an EMBL/GenBank/DDBJ whole genome shotgun (WGS) entry which is preliminary data.</text>
</comment>
<evidence type="ECO:0000256" key="1">
    <source>
        <dbReference type="ARBA" id="ARBA00022729"/>
    </source>
</evidence>
<name>A0ABU0FBL7_9HYPH</name>
<evidence type="ECO:0000313" key="7">
    <source>
        <dbReference type="EMBL" id="MDQ0391440.1"/>
    </source>
</evidence>
<organism evidence="7 8">
    <name type="scientific">Labrys monachus</name>
    <dbReference type="NCBI Taxonomy" id="217067"/>
    <lineage>
        <taxon>Bacteria</taxon>
        <taxon>Pseudomonadati</taxon>
        <taxon>Pseudomonadota</taxon>
        <taxon>Alphaproteobacteria</taxon>
        <taxon>Hyphomicrobiales</taxon>
        <taxon>Xanthobacteraceae</taxon>
        <taxon>Labrys</taxon>
    </lineage>
</organism>
<evidence type="ECO:0000313" key="8">
    <source>
        <dbReference type="Proteomes" id="UP001237448"/>
    </source>
</evidence>
<evidence type="ECO:0000259" key="4">
    <source>
        <dbReference type="Pfam" id="PF02563"/>
    </source>
</evidence>
<dbReference type="InterPro" id="IPR049712">
    <property type="entry name" value="Poly_export"/>
</dbReference>
<dbReference type="Gene3D" id="3.10.560.10">
    <property type="entry name" value="Outer membrane lipoprotein wza domain like"/>
    <property type="match status" value="1"/>
</dbReference>
<feature type="compositionally biased region" description="Polar residues" evidence="2">
    <location>
        <begin position="428"/>
        <end position="438"/>
    </location>
</feature>
<dbReference type="Proteomes" id="UP001237448">
    <property type="component" value="Unassembled WGS sequence"/>
</dbReference>
<dbReference type="Gene3D" id="3.30.1950.10">
    <property type="entry name" value="wza like domain"/>
    <property type="match status" value="1"/>
</dbReference>
<protein>
    <submittedName>
        <fullName evidence="7">Protein involved in polysaccharide export with SLBB domain</fullName>
    </submittedName>
</protein>
<dbReference type="PANTHER" id="PTHR33619">
    <property type="entry name" value="POLYSACCHARIDE EXPORT PROTEIN GFCE-RELATED"/>
    <property type="match status" value="1"/>
</dbReference>
<keyword evidence="8" id="KW-1185">Reference proteome</keyword>
<proteinExistence type="predicted"/>
<sequence length="438" mass="46431">MQNPSILKRLAAVALLAASCLGAALPAWAEDYRLGAQDKVRIKVVDWQAGEKQLYEWIELTGDYSVGADGAISLPLIGNVPARGKTPGELATAISDLVKTRANLLIQPSTSVEVVQFRPIYVLGDVDKPGEYSYRPDLSVLQAVSIAGGFFRPPDVANMRLGRDTINAQGDLDNANLDLRRMLARKARLEAEQAGATTIAVPDALKGSPDGPALIAAEQTIMAARRDQLKAQLTAIAGLKDLYTKEIASLDEKKTAEDQQLDNAMRELKSISGLVNQGLALSSRQFALQSSVSDAQAAVVDNATQRIRAQQEMSKAEREGIDLQQSRKTEIEGSLRDTAAAIEQDAAKIATARGLIQEAIATGRSDATQQISAPPTYTIVRAADGHTSRLQADEGTAVQPGDVVRVTIPMPLPGASSGAAIPQAGQPADTQGAPSQTQ</sequence>
<feature type="domain" description="Polysaccharide export protein N-terminal" evidence="4">
    <location>
        <begin position="29"/>
        <end position="114"/>
    </location>
</feature>
<feature type="chain" id="PRO_5046864224" evidence="3">
    <location>
        <begin position="30"/>
        <end position="438"/>
    </location>
</feature>
<feature type="domain" description="AprE-like long alpha-helical hairpin" evidence="6">
    <location>
        <begin position="169"/>
        <end position="353"/>
    </location>
</feature>
<accession>A0ABU0FBL7</accession>
<feature type="region of interest" description="Disordered" evidence="2">
    <location>
        <begin position="411"/>
        <end position="438"/>
    </location>
</feature>
<evidence type="ECO:0000256" key="2">
    <source>
        <dbReference type="SAM" id="MobiDB-lite"/>
    </source>
</evidence>
<dbReference type="RefSeq" id="WP_307423753.1">
    <property type="nucleotide sequence ID" value="NZ_JAUSVK010000001.1"/>
</dbReference>
<dbReference type="InterPro" id="IPR003715">
    <property type="entry name" value="Poly_export_N"/>
</dbReference>
<dbReference type="Pfam" id="PF25994">
    <property type="entry name" value="HH_AprE"/>
    <property type="match status" value="1"/>
</dbReference>
<dbReference type="InterPro" id="IPR058781">
    <property type="entry name" value="HH_AprE-like"/>
</dbReference>
<dbReference type="Pfam" id="PF10531">
    <property type="entry name" value="SLBB"/>
    <property type="match status" value="1"/>
</dbReference>
<evidence type="ECO:0000259" key="6">
    <source>
        <dbReference type="Pfam" id="PF25994"/>
    </source>
</evidence>
<feature type="signal peptide" evidence="3">
    <location>
        <begin position="1"/>
        <end position="29"/>
    </location>
</feature>